<comment type="caution">
    <text evidence="5">The sequence shown here is derived from an EMBL/GenBank/DDBJ whole genome shotgun (WGS) entry which is preliminary data.</text>
</comment>
<accession>A0ABD4TA10</accession>
<evidence type="ECO:0000259" key="4">
    <source>
        <dbReference type="Pfam" id="PF00561"/>
    </source>
</evidence>
<evidence type="ECO:0000256" key="3">
    <source>
        <dbReference type="HAMAP-Rule" id="MF_01660"/>
    </source>
</evidence>
<evidence type="ECO:0000313" key="6">
    <source>
        <dbReference type="Proteomes" id="UP000031561"/>
    </source>
</evidence>
<name>A0ABD4TA10_9CYAN</name>
<dbReference type="Gene3D" id="3.40.50.1820">
    <property type="entry name" value="alpha/beta hydrolase"/>
    <property type="match status" value="1"/>
</dbReference>
<reference evidence="5 6" key="1">
    <citation type="journal article" date="2015" name="Genome Announc.">
        <title>Draft Genome Sequence of Filamentous Marine Cyanobacterium Lyngbya confervoides Strain BDU141951.</title>
        <authorList>
            <person name="Chandrababunaidu M.M."/>
            <person name="Sen D."/>
            <person name="Tripathy S."/>
        </authorList>
    </citation>
    <scope>NUCLEOTIDE SEQUENCE [LARGE SCALE GENOMIC DNA]</scope>
    <source>
        <strain evidence="5 6">BDU141951</strain>
    </source>
</reference>
<dbReference type="GO" id="GO:0042372">
    <property type="term" value="P:phylloquinone biosynthetic process"/>
    <property type="evidence" value="ECO:0007669"/>
    <property type="project" value="UniProtKB-UniRule"/>
</dbReference>
<keyword evidence="6" id="KW-1185">Reference proteome</keyword>
<dbReference type="RefSeq" id="WP_166278388.1">
    <property type="nucleotide sequence ID" value="NZ_JTHE03000121.1"/>
</dbReference>
<gene>
    <name evidence="3 5" type="primary">menH</name>
    <name evidence="5" type="ORF">QQ91_0021445</name>
</gene>
<dbReference type="PANTHER" id="PTHR42916">
    <property type="entry name" value="2-SUCCINYL-5-ENOLPYRUVYL-6-HYDROXY-3-CYCLOHEXENE-1-CARBOXYLATE SYNTHASE"/>
    <property type="match status" value="1"/>
</dbReference>
<dbReference type="PANTHER" id="PTHR42916:SF1">
    <property type="entry name" value="PROTEIN PHYLLO, CHLOROPLASTIC"/>
    <property type="match status" value="1"/>
</dbReference>
<dbReference type="GO" id="GO:0009234">
    <property type="term" value="P:menaquinone biosynthetic process"/>
    <property type="evidence" value="ECO:0007669"/>
    <property type="project" value="UniProtKB-UniRule"/>
</dbReference>
<sequence>MSSLRGCGDTIIDLEPIHYHIQTWGDRPQTEADPLGQPTVLFLHGFMGCAQDYAAIAAQISRRYYCIAVDLPGHGQTRTAQTHYTLETIAQSLRQLVEQWQVTPCHLVGYSMGGRLALYLALHSPQVWNRVVLESASPGLATAGEQQQRRQRDGLLAERLGAMKSGSGEFAAFLNAWYGQPLFARIQQHQDYAALLLRRRRNCPTELARSLRYLGLGSQPSLWNQLSQCSVPTLLLVGEQDRKFVDINQQMRDRNARFQLAIGPNCGHVVHFEAADFYLASLRQFLP</sequence>
<keyword evidence="1" id="KW-0474">Menaquinone biosynthesis</keyword>
<dbReference type="InterPro" id="IPR029058">
    <property type="entry name" value="AB_hydrolase_fold"/>
</dbReference>
<dbReference type="Proteomes" id="UP000031561">
    <property type="component" value="Unassembled WGS sequence"/>
</dbReference>
<evidence type="ECO:0000256" key="2">
    <source>
        <dbReference type="ARBA" id="ARBA00023239"/>
    </source>
</evidence>
<comment type="function">
    <text evidence="3">Catalyzes a proton abstraction reaction that results in 2,5-elimination of pyruvate from 2-succinyl-5-enolpyruvyl-6-hydroxy-3-cyclohexene-1-carboxylate (SEPHCHC) and the formation of 2-succinyl-6-hydroxy-2,4-cyclohexadiene-1-carboxylate (SHCHC).</text>
</comment>
<comment type="pathway">
    <text evidence="3">Quinol/quinone metabolism; 1,4-dihydroxy-2-naphthoate biosynthesis; 1,4-dihydroxy-2-naphthoate from chorismate: step 3/7.</text>
</comment>
<dbReference type="InterPro" id="IPR022485">
    <property type="entry name" value="SHCHC_synthase_MenH"/>
</dbReference>
<comment type="catalytic activity">
    <reaction evidence="3">
        <text>5-enolpyruvoyl-6-hydroxy-2-succinyl-cyclohex-3-ene-1-carboxylate = (1R,6R)-6-hydroxy-2-succinyl-cyclohexa-2,4-diene-1-carboxylate + pyruvate</text>
        <dbReference type="Rhea" id="RHEA:25597"/>
        <dbReference type="ChEBI" id="CHEBI:15361"/>
        <dbReference type="ChEBI" id="CHEBI:58689"/>
        <dbReference type="ChEBI" id="CHEBI:58818"/>
        <dbReference type="EC" id="4.2.99.20"/>
    </reaction>
</comment>
<keyword evidence="2 3" id="KW-0456">Lyase</keyword>
<dbReference type="AlphaFoldDB" id="A0ABD4TA10"/>
<dbReference type="NCBIfam" id="TIGR03695">
    <property type="entry name" value="menH_SHCHC"/>
    <property type="match status" value="1"/>
</dbReference>
<dbReference type="EMBL" id="JTHE03000121">
    <property type="protein sequence ID" value="MCM1985386.1"/>
    <property type="molecule type" value="Genomic_DNA"/>
</dbReference>
<dbReference type="EC" id="4.2.99.20" evidence="3"/>
<dbReference type="InterPro" id="IPR000073">
    <property type="entry name" value="AB_hydrolase_1"/>
</dbReference>
<protein>
    <recommendedName>
        <fullName evidence="3">Putative 2-succinyl-6-hydroxy-2,4-cyclohexadiene-1-carboxylate synthase</fullName>
        <shortName evidence="3">SHCHC synthase</shortName>
        <ecNumber evidence="3">4.2.99.20</ecNumber>
    </recommendedName>
</protein>
<dbReference type="Pfam" id="PF00561">
    <property type="entry name" value="Abhydrolase_1"/>
    <property type="match status" value="1"/>
</dbReference>
<dbReference type="SUPFAM" id="SSF53474">
    <property type="entry name" value="alpha/beta-Hydrolases"/>
    <property type="match status" value="1"/>
</dbReference>
<evidence type="ECO:0000313" key="5">
    <source>
        <dbReference type="EMBL" id="MCM1985386.1"/>
    </source>
</evidence>
<dbReference type="PRINTS" id="PR00111">
    <property type="entry name" value="ABHYDROLASE"/>
</dbReference>
<organism evidence="5 6">
    <name type="scientific">Lyngbya confervoides BDU141951</name>
    <dbReference type="NCBI Taxonomy" id="1574623"/>
    <lineage>
        <taxon>Bacteria</taxon>
        <taxon>Bacillati</taxon>
        <taxon>Cyanobacteriota</taxon>
        <taxon>Cyanophyceae</taxon>
        <taxon>Oscillatoriophycideae</taxon>
        <taxon>Oscillatoriales</taxon>
        <taxon>Microcoleaceae</taxon>
        <taxon>Lyngbya</taxon>
    </lineage>
</organism>
<comment type="similarity">
    <text evidence="3">Belongs to the AB hydrolase superfamily. MenH family.</text>
</comment>
<dbReference type="GO" id="GO:0070205">
    <property type="term" value="F:2-succinyl-6-hydroxy-2,4-cyclohexadiene-1-carboxylate synthase activity"/>
    <property type="evidence" value="ECO:0007669"/>
    <property type="project" value="UniProtKB-UniRule"/>
</dbReference>
<comment type="pathway">
    <text evidence="3">Cofactor biosynthesis; phylloquinone biosynthesis.</text>
</comment>
<evidence type="ECO:0000256" key="1">
    <source>
        <dbReference type="ARBA" id="ARBA00022428"/>
    </source>
</evidence>
<proteinExistence type="inferred from homology"/>
<comment type="subunit">
    <text evidence="3">Monomer.</text>
</comment>
<feature type="domain" description="AB hydrolase-1" evidence="4">
    <location>
        <begin position="38"/>
        <end position="274"/>
    </location>
</feature>
<dbReference type="HAMAP" id="MF_01660">
    <property type="entry name" value="MenH"/>
    <property type="match status" value="1"/>
</dbReference>